<dbReference type="EMBL" id="WBMT01000004">
    <property type="protein sequence ID" value="KAB2350222.1"/>
    <property type="molecule type" value="Genomic_DNA"/>
</dbReference>
<sequence length="74" mass="8105">MLTDQALAQLHTGGPGAPEESARQLHECVDLTAAARGRVPAQRLRQARLELRPWRSEGFVADLDDHIHTALIGI</sequence>
<protein>
    <recommendedName>
        <fullName evidence="4">FCD domain-containing protein</fullName>
    </recommendedName>
</protein>
<organism evidence="2 3">
    <name type="scientific">Actinomadura rudentiformis</name>
    <dbReference type="NCBI Taxonomy" id="359158"/>
    <lineage>
        <taxon>Bacteria</taxon>
        <taxon>Bacillati</taxon>
        <taxon>Actinomycetota</taxon>
        <taxon>Actinomycetes</taxon>
        <taxon>Streptosporangiales</taxon>
        <taxon>Thermomonosporaceae</taxon>
        <taxon>Actinomadura</taxon>
    </lineage>
</organism>
<dbReference type="RefSeq" id="WP_151559931.1">
    <property type="nucleotide sequence ID" value="NZ_WBMT01000004.1"/>
</dbReference>
<dbReference type="AlphaFoldDB" id="A0A6H9Z5G4"/>
<dbReference type="OrthoDB" id="4074998at2"/>
<gene>
    <name evidence="2" type="ORF">F8566_10565</name>
</gene>
<keyword evidence="3" id="KW-1185">Reference proteome</keyword>
<evidence type="ECO:0000256" key="1">
    <source>
        <dbReference type="SAM" id="MobiDB-lite"/>
    </source>
</evidence>
<reference evidence="2 3" key="1">
    <citation type="submission" date="2019-09" db="EMBL/GenBank/DDBJ databases">
        <title>Actinomadura physcomitrii sp. nov., a novel actinomycete isolated from moss [Physcomitrium sphaericum (Ludw) Fuernr].</title>
        <authorList>
            <person name="Zhuang X."/>
            <person name="Liu C."/>
        </authorList>
    </citation>
    <scope>NUCLEOTIDE SEQUENCE [LARGE SCALE GENOMIC DNA]</scope>
    <source>
        <strain evidence="2 3">HMC1</strain>
    </source>
</reference>
<evidence type="ECO:0000313" key="3">
    <source>
        <dbReference type="Proteomes" id="UP000468735"/>
    </source>
</evidence>
<comment type="caution">
    <text evidence="2">The sequence shown here is derived from an EMBL/GenBank/DDBJ whole genome shotgun (WGS) entry which is preliminary data.</text>
</comment>
<evidence type="ECO:0008006" key="4">
    <source>
        <dbReference type="Google" id="ProtNLM"/>
    </source>
</evidence>
<name>A0A6H9Z5G4_9ACTN</name>
<evidence type="ECO:0000313" key="2">
    <source>
        <dbReference type="EMBL" id="KAB2350222.1"/>
    </source>
</evidence>
<dbReference type="Proteomes" id="UP000468735">
    <property type="component" value="Unassembled WGS sequence"/>
</dbReference>
<proteinExistence type="predicted"/>
<feature type="region of interest" description="Disordered" evidence="1">
    <location>
        <begin position="1"/>
        <end position="22"/>
    </location>
</feature>
<accession>A0A6H9Z5G4</accession>